<keyword evidence="4 6" id="KW-0472">Membrane</keyword>
<dbReference type="EMBL" id="MCFL01000014">
    <property type="protein sequence ID" value="ORZ37132.1"/>
    <property type="molecule type" value="Genomic_DNA"/>
</dbReference>
<proteinExistence type="predicted"/>
<dbReference type="UniPathway" id="UPA00378"/>
<keyword evidence="3 6" id="KW-1133">Transmembrane helix</keyword>
<dbReference type="GO" id="GO:0016095">
    <property type="term" value="P:polyprenol catabolic process"/>
    <property type="evidence" value="ECO:0007669"/>
    <property type="project" value="TreeGrafter"/>
</dbReference>
<accession>A0A1Y2HVG6</accession>
<dbReference type="OrthoDB" id="541710at2759"/>
<keyword evidence="2 6" id="KW-0812">Transmembrane</keyword>
<feature type="compositionally biased region" description="Low complexity" evidence="5">
    <location>
        <begin position="274"/>
        <end position="291"/>
    </location>
</feature>
<evidence type="ECO:0000256" key="3">
    <source>
        <dbReference type="ARBA" id="ARBA00022989"/>
    </source>
</evidence>
<gene>
    <name evidence="8" type="ORF">BCR44DRAFT_1498451</name>
</gene>
<evidence type="ECO:0000256" key="4">
    <source>
        <dbReference type="ARBA" id="ARBA00023136"/>
    </source>
</evidence>
<dbReference type="GO" id="GO:0003865">
    <property type="term" value="F:3-oxo-5-alpha-steroid 4-dehydrogenase activity"/>
    <property type="evidence" value="ECO:0007669"/>
    <property type="project" value="TreeGrafter"/>
</dbReference>
<dbReference type="InterPro" id="IPR001104">
    <property type="entry name" value="3-oxo-5_a-steroid_4-DH_C"/>
</dbReference>
<dbReference type="Proteomes" id="UP000193411">
    <property type="component" value="Unassembled WGS sequence"/>
</dbReference>
<feature type="compositionally biased region" description="Low complexity" evidence="5">
    <location>
        <begin position="233"/>
        <end position="260"/>
    </location>
</feature>
<dbReference type="GO" id="GO:0006488">
    <property type="term" value="P:dolichol-linked oligosaccharide biosynthetic process"/>
    <property type="evidence" value="ECO:0007669"/>
    <property type="project" value="InterPro"/>
</dbReference>
<evidence type="ECO:0000256" key="6">
    <source>
        <dbReference type="SAM" id="Phobius"/>
    </source>
</evidence>
<organism evidence="8 9">
    <name type="scientific">Catenaria anguillulae PL171</name>
    <dbReference type="NCBI Taxonomy" id="765915"/>
    <lineage>
        <taxon>Eukaryota</taxon>
        <taxon>Fungi</taxon>
        <taxon>Fungi incertae sedis</taxon>
        <taxon>Blastocladiomycota</taxon>
        <taxon>Blastocladiomycetes</taxon>
        <taxon>Blastocladiales</taxon>
        <taxon>Catenariaceae</taxon>
        <taxon>Catenaria</taxon>
    </lineage>
</organism>
<keyword evidence="9" id="KW-1185">Reference proteome</keyword>
<evidence type="ECO:0000256" key="5">
    <source>
        <dbReference type="SAM" id="MobiDB-lite"/>
    </source>
</evidence>
<dbReference type="InterPro" id="IPR039698">
    <property type="entry name" value="Dfg10/SRD5A3"/>
</dbReference>
<evidence type="ECO:0000256" key="1">
    <source>
        <dbReference type="ARBA" id="ARBA00004127"/>
    </source>
</evidence>
<evidence type="ECO:0000313" key="9">
    <source>
        <dbReference type="Proteomes" id="UP000193411"/>
    </source>
</evidence>
<dbReference type="AlphaFoldDB" id="A0A1Y2HVG6"/>
<comment type="subcellular location">
    <subcellularLocation>
        <location evidence="1">Endomembrane system</location>
        <topology evidence="1">Multi-pass membrane protein</topology>
    </subcellularLocation>
</comment>
<protein>
    <recommendedName>
        <fullName evidence="7">3-oxo-5-alpha-steroid 4-dehydrogenase C-terminal domain-containing protein</fullName>
    </recommendedName>
</protein>
<dbReference type="PROSITE" id="PS50244">
    <property type="entry name" value="S5A_REDUCTASE"/>
    <property type="match status" value="1"/>
</dbReference>
<sequence length="410" mass="43504">MPSDNPLVMATSAAAAALSAATPSAATLISWTSDLRLYLSYLCIAYYSIITFTLLPLSVIPPLRKLLHHGKLLVRDSATSLHQSRLADRRKRALNAARSPLNSDLTETDGSDLDGAAAAATKPKVAVESDWFTTILSMRVPKSWFAHFYIVALEQTVFFASSASKMHTGHYLLGLSFYIVTPLSIALAVAEARDAKSYTTPGFILTSAFVGCNLAQLAHHYFLSVTPKPTPQRSPSVKRPSSRVRTISGTSGTPSPVGSPRVNRPTMGRAASLAVPGSAAGDAGSSTTPSSSPSPSPSPGLLHVPSSGKLSDSSSTGGGGPSASPRRKRSFSSAASSNAPPQPLVYKLPHRGLFKKVTCPHYLFEIGIYACLTLMCPSWVMLACLVWVVANLTVSAAQSHEKYRIFPGLY</sequence>
<evidence type="ECO:0000259" key="7">
    <source>
        <dbReference type="Pfam" id="PF02544"/>
    </source>
</evidence>
<name>A0A1Y2HVG6_9FUNG</name>
<dbReference type="Pfam" id="PF02544">
    <property type="entry name" value="Steroid_dh"/>
    <property type="match status" value="1"/>
</dbReference>
<evidence type="ECO:0000313" key="8">
    <source>
        <dbReference type="EMBL" id="ORZ37132.1"/>
    </source>
</evidence>
<feature type="region of interest" description="Disordered" evidence="5">
    <location>
        <begin position="228"/>
        <end position="340"/>
    </location>
</feature>
<feature type="domain" description="3-oxo-5-alpha-steroid 4-dehydrogenase C-terminal" evidence="7">
    <location>
        <begin position="345"/>
        <end position="404"/>
    </location>
</feature>
<dbReference type="PANTHER" id="PTHR14624">
    <property type="entry name" value="DFG10 PROTEIN"/>
    <property type="match status" value="1"/>
</dbReference>
<evidence type="ECO:0000256" key="2">
    <source>
        <dbReference type="ARBA" id="ARBA00022692"/>
    </source>
</evidence>
<feature type="transmembrane region" description="Helical" evidence="6">
    <location>
        <begin position="36"/>
        <end position="57"/>
    </location>
</feature>
<dbReference type="PANTHER" id="PTHR14624:SF0">
    <property type="entry name" value="POLYPRENOL REDUCTASE"/>
    <property type="match status" value="1"/>
</dbReference>
<comment type="caution">
    <text evidence="8">The sequence shown here is derived from an EMBL/GenBank/DDBJ whole genome shotgun (WGS) entry which is preliminary data.</text>
</comment>
<feature type="transmembrane region" description="Helical" evidence="6">
    <location>
        <begin position="366"/>
        <end position="394"/>
    </location>
</feature>
<feature type="transmembrane region" description="Helical" evidence="6">
    <location>
        <begin position="169"/>
        <end position="190"/>
    </location>
</feature>
<dbReference type="GO" id="GO:0005783">
    <property type="term" value="C:endoplasmic reticulum"/>
    <property type="evidence" value="ECO:0007669"/>
    <property type="project" value="TreeGrafter"/>
</dbReference>
<reference evidence="8 9" key="1">
    <citation type="submission" date="2016-07" db="EMBL/GenBank/DDBJ databases">
        <title>Pervasive Adenine N6-methylation of Active Genes in Fungi.</title>
        <authorList>
            <consortium name="DOE Joint Genome Institute"/>
            <person name="Mondo S.J."/>
            <person name="Dannebaum R.O."/>
            <person name="Kuo R.C."/>
            <person name="Labutti K."/>
            <person name="Haridas S."/>
            <person name="Kuo A."/>
            <person name="Salamov A."/>
            <person name="Ahrendt S.R."/>
            <person name="Lipzen A."/>
            <person name="Sullivan W."/>
            <person name="Andreopoulos W.B."/>
            <person name="Clum A."/>
            <person name="Lindquist E."/>
            <person name="Daum C."/>
            <person name="Ramamoorthy G.K."/>
            <person name="Gryganskyi A."/>
            <person name="Culley D."/>
            <person name="Magnuson J.K."/>
            <person name="James T.Y."/>
            <person name="O'Malley M.A."/>
            <person name="Stajich J.E."/>
            <person name="Spatafora J.W."/>
            <person name="Visel A."/>
            <person name="Grigoriev I.V."/>
        </authorList>
    </citation>
    <scope>NUCLEOTIDE SEQUENCE [LARGE SCALE GENOMIC DNA]</scope>
    <source>
        <strain evidence="8 9">PL171</strain>
    </source>
</reference>
<feature type="compositionally biased region" description="Low complexity" evidence="5">
    <location>
        <begin position="299"/>
        <end position="315"/>
    </location>
</feature>